<protein>
    <submittedName>
        <fullName evidence="2">Uncharacterized protein</fullName>
    </submittedName>
</protein>
<sequence length="437" mass="48022">MPARTSKALQAWNDLNDRQQGTLAVIYDLDQAAEAGRRSGAARGEYDDRPADAWRSIDFAHEPALRDIFGWTLLQERLMGRGWDNQGNGSTMAALERRGLITRDERPTRWGYMRTVRLTREGRAAARAGTSLSPGGRRKAALGHRSWEVLALLWSAHLRGEPLKWGYSSTIERALIDKHVPPLACFLPTGGYEITDRGRDFYRKHYAAHTAAHPTVQAPHPDGSDVEPWPPTVDKLLAEHRQFYRGLLAAWKDACTAQQAAEKEATALLPKMSDTLPAAVVDQAEARHKLWCGTAQQRAALAAEHTEDLHTRAGHAARAYAVAALTAHNAAVTQANPLENMTPPDPEPDTWDEPPLPAPKETGINAIDAEATKLHAAAVGRPLKRRGPAPTRRTRRGNVRITEKPAAEPGAALYALAEHLRGHVQDGALVRRLHPAD</sequence>
<evidence type="ECO:0000256" key="1">
    <source>
        <dbReference type="SAM" id="MobiDB-lite"/>
    </source>
</evidence>
<comment type="caution">
    <text evidence="2">The sequence shown here is derived from an EMBL/GenBank/DDBJ whole genome shotgun (WGS) entry which is preliminary data.</text>
</comment>
<organism evidence="2 3">
    <name type="scientific">Streptomyces bluensis</name>
    <dbReference type="NCBI Taxonomy" id="33897"/>
    <lineage>
        <taxon>Bacteria</taxon>
        <taxon>Bacillati</taxon>
        <taxon>Actinomycetota</taxon>
        <taxon>Actinomycetes</taxon>
        <taxon>Kitasatosporales</taxon>
        <taxon>Streptomycetaceae</taxon>
        <taxon>Streptomyces</taxon>
    </lineage>
</organism>
<gene>
    <name evidence="2" type="ORF">ACFY1D_37010</name>
</gene>
<name>A0ABW6UU23_9ACTN</name>
<feature type="compositionally biased region" description="Basic residues" evidence="1">
    <location>
        <begin position="383"/>
        <end position="398"/>
    </location>
</feature>
<dbReference type="RefSeq" id="WP_387892447.1">
    <property type="nucleotide sequence ID" value="NZ_JBIAWJ010000031.1"/>
</dbReference>
<dbReference type="Proteomes" id="UP001602058">
    <property type="component" value="Unassembled WGS sequence"/>
</dbReference>
<accession>A0ABW6UU23</accession>
<evidence type="ECO:0000313" key="2">
    <source>
        <dbReference type="EMBL" id="MFF4526973.1"/>
    </source>
</evidence>
<dbReference type="EMBL" id="JBIAWJ010000031">
    <property type="protein sequence ID" value="MFF4526973.1"/>
    <property type="molecule type" value="Genomic_DNA"/>
</dbReference>
<evidence type="ECO:0000313" key="3">
    <source>
        <dbReference type="Proteomes" id="UP001602058"/>
    </source>
</evidence>
<reference evidence="2 3" key="1">
    <citation type="submission" date="2024-10" db="EMBL/GenBank/DDBJ databases">
        <title>The Natural Products Discovery Center: Release of the First 8490 Sequenced Strains for Exploring Actinobacteria Biosynthetic Diversity.</title>
        <authorList>
            <person name="Kalkreuter E."/>
            <person name="Kautsar S.A."/>
            <person name="Yang D."/>
            <person name="Bader C.D."/>
            <person name="Teijaro C.N."/>
            <person name="Fluegel L."/>
            <person name="Davis C.M."/>
            <person name="Simpson J.R."/>
            <person name="Lauterbach L."/>
            <person name="Steele A.D."/>
            <person name="Gui C."/>
            <person name="Meng S."/>
            <person name="Li G."/>
            <person name="Viehrig K."/>
            <person name="Ye F."/>
            <person name="Su P."/>
            <person name="Kiefer A.F."/>
            <person name="Nichols A."/>
            <person name="Cepeda A.J."/>
            <person name="Yan W."/>
            <person name="Fan B."/>
            <person name="Jiang Y."/>
            <person name="Adhikari A."/>
            <person name="Zheng C.-J."/>
            <person name="Schuster L."/>
            <person name="Cowan T.M."/>
            <person name="Smanski M.J."/>
            <person name="Chevrette M.G."/>
            <person name="De Carvalho L.P.S."/>
            <person name="Shen B."/>
        </authorList>
    </citation>
    <scope>NUCLEOTIDE SEQUENCE [LARGE SCALE GENOMIC DNA]</scope>
    <source>
        <strain evidence="2 3">NPDC001390</strain>
    </source>
</reference>
<keyword evidence="3" id="KW-1185">Reference proteome</keyword>
<proteinExistence type="predicted"/>
<feature type="region of interest" description="Disordered" evidence="1">
    <location>
        <begin position="383"/>
        <end position="405"/>
    </location>
</feature>